<protein>
    <submittedName>
        <fullName evidence="4">Potassium channel protein</fullName>
    </submittedName>
</protein>
<keyword evidence="2" id="KW-0472">Membrane</keyword>
<dbReference type="InterPro" id="IPR050721">
    <property type="entry name" value="Trk_Ktr_HKT_K-transport"/>
</dbReference>
<feature type="transmembrane region" description="Helical" evidence="2">
    <location>
        <begin position="47"/>
        <end position="70"/>
    </location>
</feature>
<dbReference type="Gene3D" id="3.40.50.720">
    <property type="entry name" value="NAD(P)-binding Rossmann-like Domain"/>
    <property type="match status" value="2"/>
</dbReference>
<evidence type="ECO:0000313" key="4">
    <source>
        <dbReference type="EMBL" id="CAA6821124.1"/>
    </source>
</evidence>
<sequence>MPGLFYILLRRLRVPLILLVIIYAISIVGLVLIPGLDDQGNVRQMSFFHAFYFVSYMASTIGFGEIPYAFTDAQRMWVTFTVYASVIGWLYSIGSLLGVLQDPAFRRLRNEYLFRRNVAHLHSPFYLICGYGDTGAILVEALAEEGIKSVVIDPDENNINELDLKDYRRQPLGVVGDASHPTVLESAGVTSQYCLGVIALTDSDQVNLLIALSTHLLNPDTRFLARADSEEAVANIRSFGHNIVVNPFEAFAERLVLALKCPGHYTLLEWMTGVPNEPFPEPSFPKHGHWVICGYGRFGQTLHEQLISSGIESSIIEPLPQDKNLPGLIMGNGTGAQTLIRAGVREATGIIAGTDNDGNNLSILMTARELNPAIFMVTRQNNRENSLIFDRADFHLTMKRGDVVAHKIFALLRTPLLSDFLSLAADKSEVWVNQLLSRILGVMDENVPYLWELKITKSRTPALYHACKPLKIESKPSVPVPLFTLLRNPHDREKNLPVIPLLLKREGAVLLLPDEDVALQVSDRILMCATRSVR</sequence>
<dbReference type="Pfam" id="PF07885">
    <property type="entry name" value="Ion_trans_2"/>
    <property type="match status" value="1"/>
</dbReference>
<feature type="non-terminal residue" evidence="4">
    <location>
        <position position="534"/>
    </location>
</feature>
<dbReference type="SUPFAM" id="SSF51735">
    <property type="entry name" value="NAD(P)-binding Rossmann-fold domains"/>
    <property type="match status" value="2"/>
</dbReference>
<dbReference type="EMBL" id="CACVAV010000323">
    <property type="protein sequence ID" value="CAA6821124.1"/>
    <property type="molecule type" value="Genomic_DNA"/>
</dbReference>
<reference evidence="4" key="1">
    <citation type="submission" date="2020-01" db="EMBL/GenBank/DDBJ databases">
        <authorList>
            <person name="Meier V. D."/>
            <person name="Meier V D."/>
        </authorList>
    </citation>
    <scope>NUCLEOTIDE SEQUENCE</scope>
    <source>
        <strain evidence="4">HLG_WM_MAG_08</strain>
    </source>
</reference>
<keyword evidence="2" id="KW-1133">Transmembrane helix</keyword>
<evidence type="ECO:0000259" key="3">
    <source>
        <dbReference type="PROSITE" id="PS51201"/>
    </source>
</evidence>
<evidence type="ECO:0000256" key="2">
    <source>
        <dbReference type="SAM" id="Phobius"/>
    </source>
</evidence>
<dbReference type="PROSITE" id="PS51201">
    <property type="entry name" value="RCK_N"/>
    <property type="match status" value="1"/>
</dbReference>
<feature type="transmembrane region" description="Helical" evidence="2">
    <location>
        <begin position="12"/>
        <end position="35"/>
    </location>
</feature>
<feature type="domain" description="RCK N-terminal" evidence="3">
    <location>
        <begin position="123"/>
        <end position="245"/>
    </location>
</feature>
<dbReference type="InterPro" id="IPR036291">
    <property type="entry name" value="NAD(P)-bd_dom_sf"/>
</dbReference>
<proteinExistence type="predicted"/>
<dbReference type="PANTHER" id="PTHR43833">
    <property type="entry name" value="POTASSIUM CHANNEL PROTEIN 2-RELATED-RELATED"/>
    <property type="match status" value="1"/>
</dbReference>
<dbReference type="GO" id="GO:0005886">
    <property type="term" value="C:plasma membrane"/>
    <property type="evidence" value="ECO:0007669"/>
    <property type="project" value="UniProtKB-SubCell"/>
</dbReference>
<dbReference type="InterPro" id="IPR013099">
    <property type="entry name" value="K_chnl_dom"/>
</dbReference>
<dbReference type="GO" id="GO:0006813">
    <property type="term" value="P:potassium ion transport"/>
    <property type="evidence" value="ECO:0007669"/>
    <property type="project" value="InterPro"/>
</dbReference>
<gene>
    <name evidence="4" type="ORF">HELGO_WM54344</name>
</gene>
<dbReference type="GO" id="GO:0034220">
    <property type="term" value="P:monoatomic ion transmembrane transport"/>
    <property type="evidence" value="ECO:0007669"/>
    <property type="project" value="UniProtKB-KW"/>
</dbReference>
<name>A0A6S6TP25_9GAMM</name>
<dbReference type="Gene3D" id="1.10.287.70">
    <property type="match status" value="1"/>
</dbReference>
<evidence type="ECO:0000256" key="1">
    <source>
        <dbReference type="ARBA" id="ARBA00004651"/>
    </source>
</evidence>
<keyword evidence="4" id="KW-0407">Ion channel</keyword>
<keyword evidence="4" id="KW-0406">Ion transport</keyword>
<dbReference type="Pfam" id="PF02254">
    <property type="entry name" value="TrkA_N"/>
    <property type="match status" value="2"/>
</dbReference>
<accession>A0A6S6TP25</accession>
<keyword evidence="4" id="KW-0813">Transport</keyword>
<dbReference type="SUPFAM" id="SSF81324">
    <property type="entry name" value="Voltage-gated potassium channels"/>
    <property type="match status" value="1"/>
</dbReference>
<comment type="subcellular location">
    <subcellularLocation>
        <location evidence="1">Cell membrane</location>
        <topology evidence="1">Multi-pass membrane protein</topology>
    </subcellularLocation>
</comment>
<keyword evidence="2" id="KW-0812">Transmembrane</keyword>
<feature type="transmembrane region" description="Helical" evidence="2">
    <location>
        <begin position="76"/>
        <end position="100"/>
    </location>
</feature>
<dbReference type="InterPro" id="IPR003148">
    <property type="entry name" value="RCK_N"/>
</dbReference>
<dbReference type="AlphaFoldDB" id="A0A6S6TP25"/>
<organism evidence="4">
    <name type="scientific">uncultured Thiotrichaceae bacterium</name>
    <dbReference type="NCBI Taxonomy" id="298394"/>
    <lineage>
        <taxon>Bacteria</taxon>
        <taxon>Pseudomonadati</taxon>
        <taxon>Pseudomonadota</taxon>
        <taxon>Gammaproteobacteria</taxon>
        <taxon>Thiotrichales</taxon>
        <taxon>Thiotrichaceae</taxon>
        <taxon>environmental samples</taxon>
    </lineage>
</organism>